<dbReference type="EMBL" id="PKSM01000049">
    <property type="protein sequence ID" value="POW19426.1"/>
    <property type="molecule type" value="Genomic_DNA"/>
</dbReference>
<comment type="caution">
    <text evidence="2">The sequence shown here is derived from an EMBL/GenBank/DDBJ whole genome shotgun (WGS) entry which is preliminary data.</text>
</comment>
<evidence type="ECO:0000256" key="1">
    <source>
        <dbReference type="SAM" id="MobiDB-lite"/>
    </source>
</evidence>
<dbReference type="VEuPathDB" id="FungiDB:PSHT_04720"/>
<accession>A0A2S4WCB8</accession>
<reference evidence="3" key="3">
    <citation type="journal article" date="2018" name="Mol. Plant Microbe Interact.">
        <title>Genome sequence resources for the wheat stripe rust pathogen (Puccinia striiformis f. sp. tritici) and the barley stripe rust pathogen (Puccinia striiformis f. sp. hordei).</title>
        <authorList>
            <person name="Xia C."/>
            <person name="Wang M."/>
            <person name="Yin C."/>
            <person name="Cornejo O.E."/>
            <person name="Hulbert S.H."/>
            <person name="Chen X."/>
        </authorList>
    </citation>
    <scope>NUCLEOTIDE SEQUENCE [LARGE SCALE GENOMIC DNA]</scope>
    <source>
        <strain evidence="3">93TX-2</strain>
    </source>
</reference>
<organism evidence="2 3">
    <name type="scientific">Puccinia striiformis</name>
    <dbReference type="NCBI Taxonomy" id="27350"/>
    <lineage>
        <taxon>Eukaryota</taxon>
        <taxon>Fungi</taxon>
        <taxon>Dikarya</taxon>
        <taxon>Basidiomycota</taxon>
        <taxon>Pucciniomycotina</taxon>
        <taxon>Pucciniomycetes</taxon>
        <taxon>Pucciniales</taxon>
        <taxon>Pucciniaceae</taxon>
        <taxon>Puccinia</taxon>
    </lineage>
</organism>
<sequence>MHRRLSWGARHFRRRPKLSSDPMSEFEEYSACPTCHHPLRGFGHFDPQPLSQLEVEAQHQFTQANNLYNPSTLEGYPMPPFGYEPAQEFEPDAAHSSYGENGERRDPDRYLKALYLSQAERHPDPLLTSTRLTTSMDKSRYGDASSEAASSSSRASYHPHGTHRVRSDNSMRSLGHPHDHQFSMNQHQFASELSYPHEAQYKYPPQSHNFPARPMYHHGSYLDDSHFNHIHSSF</sequence>
<protein>
    <submittedName>
        <fullName evidence="2">Uncharacterized protein</fullName>
    </submittedName>
</protein>
<keyword evidence="3" id="KW-1185">Reference proteome</keyword>
<dbReference type="VEuPathDB" id="FungiDB:PSTT_02947"/>
<feature type="region of interest" description="Disordered" evidence="1">
    <location>
        <begin position="122"/>
        <end position="178"/>
    </location>
</feature>
<reference evidence="2 3" key="1">
    <citation type="submission" date="2017-12" db="EMBL/GenBank/DDBJ databases">
        <title>Gene loss provides genomic basis for host adaptation in cereal stripe rust fungi.</title>
        <authorList>
            <person name="Xia C."/>
        </authorList>
    </citation>
    <scope>NUCLEOTIDE SEQUENCE [LARGE SCALE GENOMIC DNA]</scope>
    <source>
        <strain evidence="2 3">93TX-2</strain>
    </source>
</reference>
<feature type="compositionally biased region" description="Low complexity" evidence="1">
    <location>
        <begin position="144"/>
        <end position="156"/>
    </location>
</feature>
<evidence type="ECO:0000313" key="2">
    <source>
        <dbReference type="EMBL" id="POW19426.1"/>
    </source>
</evidence>
<gene>
    <name evidence="2" type="ORF">PSHT_04720</name>
</gene>
<dbReference type="AlphaFoldDB" id="A0A2S4WCB8"/>
<evidence type="ECO:0000313" key="3">
    <source>
        <dbReference type="Proteomes" id="UP000238274"/>
    </source>
</evidence>
<name>A0A2S4WCB8_9BASI</name>
<feature type="compositionally biased region" description="Polar residues" evidence="1">
    <location>
        <begin position="127"/>
        <end position="136"/>
    </location>
</feature>
<reference evidence="3" key="2">
    <citation type="journal article" date="2018" name="BMC Genomics">
        <title>Genomic insights into host adaptation between the wheat stripe rust pathogen (Puccinia striiformis f. sp. tritici) and the barley stripe rust pathogen (Puccinia striiformis f. sp. hordei).</title>
        <authorList>
            <person name="Xia C."/>
            <person name="Wang M."/>
            <person name="Yin C."/>
            <person name="Cornejo O.E."/>
            <person name="Hulbert S.H."/>
            <person name="Chen X."/>
        </authorList>
    </citation>
    <scope>NUCLEOTIDE SEQUENCE [LARGE SCALE GENOMIC DNA]</scope>
    <source>
        <strain evidence="3">93TX-2</strain>
    </source>
</reference>
<proteinExistence type="predicted"/>
<dbReference type="Proteomes" id="UP000238274">
    <property type="component" value="Unassembled WGS sequence"/>
</dbReference>